<dbReference type="Proteomes" id="UP000261580">
    <property type="component" value="Unassembled WGS sequence"/>
</dbReference>
<keyword evidence="1" id="KW-0732">Signal</keyword>
<organism evidence="2 3">
    <name type="scientific">Neolamprologus brichardi</name>
    <name type="common">Fairy cichlid</name>
    <name type="synonym">Lamprologus brichardi</name>
    <dbReference type="NCBI Taxonomy" id="32507"/>
    <lineage>
        <taxon>Eukaryota</taxon>
        <taxon>Metazoa</taxon>
        <taxon>Chordata</taxon>
        <taxon>Craniata</taxon>
        <taxon>Vertebrata</taxon>
        <taxon>Euteleostomi</taxon>
        <taxon>Actinopterygii</taxon>
        <taxon>Neopterygii</taxon>
        <taxon>Teleostei</taxon>
        <taxon>Neoteleostei</taxon>
        <taxon>Acanthomorphata</taxon>
        <taxon>Ovalentaria</taxon>
        <taxon>Cichlomorphae</taxon>
        <taxon>Cichliformes</taxon>
        <taxon>Cichlidae</taxon>
        <taxon>African cichlids</taxon>
        <taxon>Pseudocrenilabrinae</taxon>
        <taxon>Lamprologini</taxon>
        <taxon>Neolamprologus</taxon>
    </lineage>
</organism>
<evidence type="ECO:0000256" key="1">
    <source>
        <dbReference type="SAM" id="SignalP"/>
    </source>
</evidence>
<proteinExistence type="predicted"/>
<dbReference type="STRING" id="32507.ENSNBRP00000021783"/>
<name>A0A3Q4HLU7_NEOBR</name>
<dbReference type="OMA" id="GRTANCC"/>
<keyword evidence="3" id="KW-1185">Reference proteome</keyword>
<dbReference type="Bgee" id="ENSNBRG00000016707">
    <property type="expression patterns" value="Expressed in muscle tissue"/>
</dbReference>
<evidence type="ECO:0000313" key="3">
    <source>
        <dbReference type="Proteomes" id="UP000261580"/>
    </source>
</evidence>
<evidence type="ECO:0008006" key="4">
    <source>
        <dbReference type="Google" id="ProtNLM"/>
    </source>
</evidence>
<protein>
    <recommendedName>
        <fullName evidence="4">Neurokinin-B</fullName>
    </recommendedName>
</protein>
<feature type="chain" id="PRO_5018701271" description="Neurokinin-B" evidence="1">
    <location>
        <begin position="29"/>
        <end position="95"/>
    </location>
</feature>
<reference evidence="2" key="1">
    <citation type="submission" date="2025-08" db="UniProtKB">
        <authorList>
            <consortium name="Ensembl"/>
        </authorList>
    </citation>
    <scope>IDENTIFICATION</scope>
</reference>
<reference evidence="2" key="2">
    <citation type="submission" date="2025-09" db="UniProtKB">
        <authorList>
            <consortium name="Ensembl"/>
        </authorList>
    </citation>
    <scope>IDENTIFICATION</scope>
</reference>
<evidence type="ECO:0000313" key="2">
    <source>
        <dbReference type="Ensembl" id="ENSNBRP00000021783.1"/>
    </source>
</evidence>
<feature type="signal peptide" evidence="1">
    <location>
        <begin position="1"/>
        <end position="28"/>
    </location>
</feature>
<sequence length="95" mass="10643">QFSEVMEGTHFSLVALSIFILLTVRCCCEEEQKANSFSLSPKPGSDRDLKGLDDIGYDSFLGLMGRRNAALTNRDTDHSLADLLGWRTSECLWNQ</sequence>
<accession>A0A3Q4HLU7</accession>
<dbReference type="Ensembl" id="ENSNBRT00000022367.1">
    <property type="protein sequence ID" value="ENSNBRP00000021783.1"/>
    <property type="gene ID" value="ENSNBRG00000016707.1"/>
</dbReference>
<dbReference type="AlphaFoldDB" id="A0A3Q4HLU7"/>
<dbReference type="GeneTree" id="ENSGT01120000277043"/>